<evidence type="ECO:0000313" key="1">
    <source>
        <dbReference type="EMBL" id="EJZ62714.1"/>
    </source>
</evidence>
<gene>
    <name evidence="1" type="ORF">HMPREF9448_02065</name>
</gene>
<dbReference type="HOGENOM" id="CLU_3165051_0_0_10"/>
<dbReference type="AlphaFoldDB" id="K0X4Z2"/>
<comment type="caution">
    <text evidence="1">The sequence shown here is derived from an EMBL/GenBank/DDBJ whole genome shotgun (WGS) entry which is preliminary data.</text>
</comment>
<evidence type="ECO:0000313" key="2">
    <source>
        <dbReference type="Proteomes" id="UP000006044"/>
    </source>
</evidence>
<protein>
    <submittedName>
        <fullName evidence="1">Uncharacterized protein</fullName>
    </submittedName>
</protein>
<dbReference type="Proteomes" id="UP000006044">
    <property type="component" value="Unassembled WGS sequence"/>
</dbReference>
<organism evidence="1 2">
    <name type="scientific">Barnesiella intestinihominis YIT 11860</name>
    <dbReference type="NCBI Taxonomy" id="742726"/>
    <lineage>
        <taxon>Bacteria</taxon>
        <taxon>Pseudomonadati</taxon>
        <taxon>Bacteroidota</taxon>
        <taxon>Bacteroidia</taxon>
        <taxon>Bacteroidales</taxon>
        <taxon>Barnesiellaceae</taxon>
        <taxon>Barnesiella</taxon>
    </lineage>
</organism>
<reference evidence="1 2" key="1">
    <citation type="submission" date="2012-08" db="EMBL/GenBank/DDBJ databases">
        <title>The Genome Sequence of Barnesiella intestinihominis YIT 11860.</title>
        <authorList>
            <consortium name="The Broad Institute Genome Sequencing Platform"/>
            <person name="Earl A."/>
            <person name="Ward D."/>
            <person name="Feldgarden M."/>
            <person name="Gevers D."/>
            <person name="Morotomi M."/>
            <person name="Walker B."/>
            <person name="Young S.K."/>
            <person name="Zeng Q."/>
            <person name="Gargeya S."/>
            <person name="Fitzgerald M."/>
            <person name="Haas B."/>
            <person name="Abouelleil A."/>
            <person name="Alvarado L."/>
            <person name="Arachchi H.M."/>
            <person name="Berlin A.M."/>
            <person name="Chapman S.B."/>
            <person name="Goldberg J."/>
            <person name="Griggs A."/>
            <person name="Gujja S."/>
            <person name="Hansen M."/>
            <person name="Howarth C."/>
            <person name="Imamovic A."/>
            <person name="Larimer J."/>
            <person name="McCowen C."/>
            <person name="Montmayeur A."/>
            <person name="Murphy C."/>
            <person name="Neiman D."/>
            <person name="Pearson M."/>
            <person name="Priest M."/>
            <person name="Roberts A."/>
            <person name="Saif S."/>
            <person name="Shea T."/>
            <person name="Sisk P."/>
            <person name="Sykes S."/>
            <person name="Wortman J."/>
            <person name="Nusbaum C."/>
            <person name="Birren B."/>
        </authorList>
    </citation>
    <scope>NUCLEOTIDE SEQUENCE [LARGE SCALE GENOMIC DNA]</scope>
    <source>
        <strain evidence="1 2">YIT 11860</strain>
    </source>
</reference>
<accession>K0X4Z2</accession>
<dbReference type="STRING" id="742726.HMPREF9448_02065"/>
<proteinExistence type="predicted"/>
<keyword evidence="2" id="KW-1185">Reference proteome</keyword>
<dbReference type="EMBL" id="ADLE01000015">
    <property type="protein sequence ID" value="EJZ62714.1"/>
    <property type="molecule type" value="Genomic_DNA"/>
</dbReference>
<name>K0X4Z2_9BACT</name>
<sequence length="47" mass="5546">MFLLEVSLLLRYKMKFGQNGVKKTCFHLALPLTFCYICCRIITQFVN</sequence>